<sequence length="53" mass="6477">MAKRNAIYSDELYAQVNRENKDLLDDYILEMKSRRKSEKTIYQYTADIKMFYC</sequence>
<dbReference type="Proteomes" id="UP001217185">
    <property type="component" value="Chromosome"/>
</dbReference>
<evidence type="ECO:0000313" key="1">
    <source>
        <dbReference type="EMBL" id="WGE08204.2"/>
    </source>
</evidence>
<evidence type="ECO:0000313" key="2">
    <source>
        <dbReference type="Proteomes" id="UP001217185"/>
    </source>
</evidence>
<gene>
    <name evidence="1" type="ORF">P5658_06790</name>
</gene>
<name>A0AC61YZK1_BACIU</name>
<dbReference type="EMBL" id="CP121756">
    <property type="protein sequence ID" value="WGE08204.2"/>
    <property type="molecule type" value="Genomic_DNA"/>
</dbReference>
<reference evidence="1" key="1">
    <citation type="submission" date="2025-02" db="EMBL/GenBank/DDBJ databases">
        <title>Complete genome sequences of 52 Bacillus and Priestia strains isolated from West-African fermentations and 26 reference strains from the DSMZ collection.</title>
        <authorList>
            <person name="Wiedenbein E.S."/>
            <person name="Canoy T.S."/>
            <person name="Hui Y."/>
            <person name="Parkouda C."/>
            <person name="Dawende C."/>
            <person name="Ametefe E."/>
            <person name="Jespersen L."/>
            <person name="Nielsen D.S."/>
        </authorList>
    </citation>
    <scope>NUCLEOTIDE SEQUENCE</scope>
    <source>
        <strain evidence="1">PRO122</strain>
    </source>
</reference>
<protein>
    <submittedName>
        <fullName evidence="1">Uncharacterized protein</fullName>
    </submittedName>
</protein>
<proteinExistence type="predicted"/>
<accession>A0AC61YZK1</accession>
<organism evidence="1 2">
    <name type="scientific">Bacillus subtilis</name>
    <dbReference type="NCBI Taxonomy" id="1423"/>
    <lineage>
        <taxon>Bacteria</taxon>
        <taxon>Bacillati</taxon>
        <taxon>Bacillota</taxon>
        <taxon>Bacilli</taxon>
        <taxon>Bacillales</taxon>
        <taxon>Bacillaceae</taxon>
        <taxon>Bacillus</taxon>
    </lineage>
</organism>